<protein>
    <submittedName>
        <fullName evidence="1">Uncharacterized protein</fullName>
    </submittedName>
</protein>
<evidence type="ECO:0000313" key="1">
    <source>
        <dbReference type="EMBL" id="ETO72953.1"/>
    </source>
</evidence>
<dbReference type="EMBL" id="ANJA01002007">
    <property type="protein sequence ID" value="ETO72953.1"/>
    <property type="molecule type" value="Genomic_DNA"/>
</dbReference>
<name>A0A081A242_PHYNI</name>
<comment type="caution">
    <text evidence="1">The sequence shown here is derived from an EMBL/GenBank/DDBJ whole genome shotgun (WGS) entry which is preliminary data.</text>
</comment>
<reference evidence="1 2" key="1">
    <citation type="submission" date="2013-11" db="EMBL/GenBank/DDBJ databases">
        <title>The Genome Sequence of Phytophthora parasitica P1976.</title>
        <authorList>
            <consortium name="The Broad Institute Genomics Platform"/>
            <person name="Russ C."/>
            <person name="Tyler B."/>
            <person name="Panabieres F."/>
            <person name="Shan W."/>
            <person name="Tripathy S."/>
            <person name="Grunwald N."/>
            <person name="Machado M."/>
            <person name="Johnson C.S."/>
            <person name="Walker B."/>
            <person name="Young S."/>
            <person name="Zeng Q."/>
            <person name="Gargeya S."/>
            <person name="Fitzgerald M."/>
            <person name="Haas B."/>
            <person name="Abouelleil A."/>
            <person name="Allen A.W."/>
            <person name="Alvarado L."/>
            <person name="Arachchi H.M."/>
            <person name="Berlin A.M."/>
            <person name="Chapman S.B."/>
            <person name="Gainer-Dewar J."/>
            <person name="Goldberg J."/>
            <person name="Griggs A."/>
            <person name="Gujja S."/>
            <person name="Hansen M."/>
            <person name="Howarth C."/>
            <person name="Imamovic A."/>
            <person name="Ireland A."/>
            <person name="Larimer J."/>
            <person name="McCowan C."/>
            <person name="Murphy C."/>
            <person name="Pearson M."/>
            <person name="Poon T.W."/>
            <person name="Priest M."/>
            <person name="Roberts A."/>
            <person name="Saif S."/>
            <person name="Shea T."/>
            <person name="Sisk P."/>
            <person name="Sykes S."/>
            <person name="Wortman J."/>
            <person name="Nusbaum C."/>
            <person name="Birren B."/>
        </authorList>
    </citation>
    <scope>NUCLEOTIDE SEQUENCE [LARGE SCALE GENOMIC DNA]</scope>
    <source>
        <strain evidence="1 2">P1976</strain>
    </source>
</reference>
<sequence>MRTRCATQMGFTGRIVVPVVLSPGIHVAVRATATSNATPSISR</sequence>
<dbReference type="Proteomes" id="UP000028582">
    <property type="component" value="Unassembled WGS sequence"/>
</dbReference>
<proteinExistence type="predicted"/>
<accession>A0A081A242</accession>
<evidence type="ECO:0000313" key="2">
    <source>
        <dbReference type="Proteomes" id="UP000028582"/>
    </source>
</evidence>
<dbReference type="AlphaFoldDB" id="A0A081A242"/>
<gene>
    <name evidence="1" type="ORF">F444_11067</name>
</gene>
<organism evidence="1 2">
    <name type="scientific">Phytophthora nicotianae P1976</name>
    <dbReference type="NCBI Taxonomy" id="1317066"/>
    <lineage>
        <taxon>Eukaryota</taxon>
        <taxon>Sar</taxon>
        <taxon>Stramenopiles</taxon>
        <taxon>Oomycota</taxon>
        <taxon>Peronosporomycetes</taxon>
        <taxon>Peronosporales</taxon>
        <taxon>Peronosporaceae</taxon>
        <taxon>Phytophthora</taxon>
    </lineage>
</organism>